<dbReference type="Pfam" id="PF11838">
    <property type="entry name" value="ERAP1_C"/>
    <property type="match status" value="1"/>
</dbReference>
<reference evidence="2 3" key="1">
    <citation type="submission" date="2023-03" db="EMBL/GenBank/DDBJ databases">
        <title>WGS of Gossypium arboreum.</title>
        <authorList>
            <person name="Yu D."/>
        </authorList>
    </citation>
    <scope>NUCLEOTIDE SEQUENCE [LARGE SCALE GENOMIC DNA]</scope>
    <source>
        <tissue evidence="2">Leaf</tissue>
    </source>
</reference>
<dbReference type="EMBL" id="JARKNE010000013">
    <property type="protein sequence ID" value="KAK5771804.1"/>
    <property type="molecule type" value="Genomic_DNA"/>
</dbReference>
<feature type="domain" description="ERAP1-like C-terminal" evidence="1">
    <location>
        <begin position="28"/>
        <end position="123"/>
    </location>
</feature>
<keyword evidence="3" id="KW-1185">Reference proteome</keyword>
<evidence type="ECO:0000259" key="1">
    <source>
        <dbReference type="Pfam" id="PF11838"/>
    </source>
</evidence>
<name>A0ABR0MF05_GOSAR</name>
<dbReference type="InterPro" id="IPR024571">
    <property type="entry name" value="ERAP1-like_C_dom"/>
</dbReference>
<organism evidence="2 3">
    <name type="scientific">Gossypium arboreum</name>
    <name type="common">Tree cotton</name>
    <name type="synonym">Gossypium nanking</name>
    <dbReference type="NCBI Taxonomy" id="29729"/>
    <lineage>
        <taxon>Eukaryota</taxon>
        <taxon>Viridiplantae</taxon>
        <taxon>Streptophyta</taxon>
        <taxon>Embryophyta</taxon>
        <taxon>Tracheophyta</taxon>
        <taxon>Spermatophyta</taxon>
        <taxon>Magnoliopsida</taxon>
        <taxon>eudicotyledons</taxon>
        <taxon>Gunneridae</taxon>
        <taxon>Pentapetalae</taxon>
        <taxon>rosids</taxon>
        <taxon>malvids</taxon>
        <taxon>Malvales</taxon>
        <taxon>Malvaceae</taxon>
        <taxon>Malvoideae</taxon>
        <taxon>Gossypium</taxon>
    </lineage>
</organism>
<comment type="caution">
    <text evidence="2">The sequence shown here is derived from an EMBL/GenBank/DDBJ whole genome shotgun (WGS) entry which is preliminary data.</text>
</comment>
<dbReference type="Proteomes" id="UP001358586">
    <property type="component" value="Chromosome 13"/>
</dbReference>
<protein>
    <recommendedName>
        <fullName evidence="1">ERAP1-like C-terminal domain-containing protein</fullName>
    </recommendedName>
</protein>
<evidence type="ECO:0000313" key="3">
    <source>
        <dbReference type="Proteomes" id="UP001358586"/>
    </source>
</evidence>
<proteinExistence type="predicted"/>
<accession>A0ABR0MF05</accession>
<sequence>MGTSGEGIYDGRFPGTSVGTQNKARVIWILGSLASCLDKSVVYEALNFVLSSEVYKQDAVFGLAISKKGCEVAWKWLKNNWDKIWTTYGSRFLLTRFVGPIVSSYASSKKMKEIGTFFGNRTKASMVPSLLNLEPVGAFSKGMVESDHQILSAELLPPSLSCLLCLQPLSFLRSFIIAAIILKEAAELKRQADKEGVHVYLQQPKVLSALTVQICIDDRSSR</sequence>
<evidence type="ECO:0000313" key="2">
    <source>
        <dbReference type="EMBL" id="KAK5771804.1"/>
    </source>
</evidence>
<dbReference type="Gene3D" id="1.25.50.20">
    <property type="match status" value="1"/>
</dbReference>
<gene>
    <name evidence="2" type="ORF">PVK06_048048</name>
</gene>